<dbReference type="InterPro" id="IPR046947">
    <property type="entry name" value="LytR-like"/>
</dbReference>
<evidence type="ECO:0000313" key="4">
    <source>
        <dbReference type="EMBL" id="MBL3657906.1"/>
    </source>
</evidence>
<dbReference type="Gene3D" id="2.40.50.1020">
    <property type="entry name" value="LytTr DNA-binding domain"/>
    <property type="match status" value="1"/>
</dbReference>
<proteinExistence type="predicted"/>
<evidence type="ECO:0000256" key="1">
    <source>
        <dbReference type="PROSITE-ProRule" id="PRU00169"/>
    </source>
</evidence>
<keyword evidence="5" id="KW-1185">Reference proteome</keyword>
<feature type="domain" description="HTH LytTR-type" evidence="3">
    <location>
        <begin position="138"/>
        <end position="235"/>
    </location>
</feature>
<dbReference type="InterPro" id="IPR011006">
    <property type="entry name" value="CheY-like_superfamily"/>
</dbReference>
<dbReference type="PANTHER" id="PTHR37299:SF1">
    <property type="entry name" value="STAGE 0 SPORULATION PROTEIN A HOMOLOG"/>
    <property type="match status" value="1"/>
</dbReference>
<protein>
    <submittedName>
        <fullName evidence="4">Response regulator transcription factor</fullName>
    </submittedName>
</protein>
<dbReference type="Gene3D" id="3.40.50.2300">
    <property type="match status" value="1"/>
</dbReference>
<dbReference type="SUPFAM" id="SSF52172">
    <property type="entry name" value="CheY-like"/>
    <property type="match status" value="1"/>
</dbReference>
<dbReference type="Proteomes" id="UP000659388">
    <property type="component" value="Unassembled WGS sequence"/>
</dbReference>
<feature type="modified residue" description="4-aspartylphosphate" evidence="1">
    <location>
        <position position="57"/>
    </location>
</feature>
<dbReference type="PANTHER" id="PTHR37299">
    <property type="entry name" value="TRANSCRIPTIONAL REGULATOR-RELATED"/>
    <property type="match status" value="1"/>
</dbReference>
<evidence type="ECO:0000259" key="2">
    <source>
        <dbReference type="PROSITE" id="PS50110"/>
    </source>
</evidence>
<dbReference type="Pfam" id="PF00072">
    <property type="entry name" value="Response_reg"/>
    <property type="match status" value="1"/>
</dbReference>
<dbReference type="AlphaFoldDB" id="A0A937F7T3"/>
<sequence length="241" mass="27802">MNEVIRCLVVDDEAIAARGIVNYINKTDYLTLAHSCDSAKAAYQILQQESIDLMFLDINMPEQTGIELLESLQHAPPTIFTTAYAEYALEAFNLQVVDYLMKPIPYNRFIQACEKARTWLKTKSTSTTDQEKDSSCRYIRQGDSFVKIHWSDILYVESMQNYLKLHFKEQIFTIHQTMTSIEESLPKSHFLRIHRSYLINVNAIESVTGNSLIIKGNTIPISRQRKDDLMQTIILKKLLSK</sequence>
<dbReference type="SMART" id="SM00448">
    <property type="entry name" value="REC"/>
    <property type="match status" value="1"/>
</dbReference>
<name>A0A937F7T3_9BACT</name>
<dbReference type="InterPro" id="IPR001789">
    <property type="entry name" value="Sig_transdc_resp-reg_receiver"/>
</dbReference>
<reference evidence="4" key="1">
    <citation type="submission" date="2021-01" db="EMBL/GenBank/DDBJ databases">
        <title>Fulvivirga kasyanovii gen. nov., sp nov., a novel member of the phylum Bacteroidetes isolated from seawater in a mussel farm.</title>
        <authorList>
            <person name="Zhao L.-H."/>
            <person name="Wang Z.-J."/>
        </authorList>
    </citation>
    <scope>NUCLEOTIDE SEQUENCE</scope>
    <source>
        <strain evidence="4">2943</strain>
    </source>
</reference>
<gene>
    <name evidence="4" type="ORF">JL102_17275</name>
</gene>
<keyword evidence="1" id="KW-0597">Phosphoprotein</keyword>
<dbReference type="SMART" id="SM00850">
    <property type="entry name" value="LytTR"/>
    <property type="match status" value="1"/>
</dbReference>
<evidence type="ECO:0000313" key="5">
    <source>
        <dbReference type="Proteomes" id="UP000659388"/>
    </source>
</evidence>
<dbReference type="GO" id="GO:0000156">
    <property type="term" value="F:phosphorelay response regulator activity"/>
    <property type="evidence" value="ECO:0007669"/>
    <property type="project" value="InterPro"/>
</dbReference>
<organism evidence="4 5">
    <name type="scientific">Fulvivirga sediminis</name>
    <dbReference type="NCBI Taxonomy" id="2803949"/>
    <lineage>
        <taxon>Bacteria</taxon>
        <taxon>Pseudomonadati</taxon>
        <taxon>Bacteroidota</taxon>
        <taxon>Cytophagia</taxon>
        <taxon>Cytophagales</taxon>
        <taxon>Fulvivirgaceae</taxon>
        <taxon>Fulvivirga</taxon>
    </lineage>
</organism>
<dbReference type="PROSITE" id="PS50110">
    <property type="entry name" value="RESPONSE_REGULATORY"/>
    <property type="match status" value="1"/>
</dbReference>
<dbReference type="PROSITE" id="PS50930">
    <property type="entry name" value="HTH_LYTTR"/>
    <property type="match status" value="1"/>
</dbReference>
<dbReference type="RefSeq" id="WP_202245689.1">
    <property type="nucleotide sequence ID" value="NZ_JAESIY010000009.1"/>
</dbReference>
<dbReference type="EMBL" id="JAESIY010000009">
    <property type="protein sequence ID" value="MBL3657906.1"/>
    <property type="molecule type" value="Genomic_DNA"/>
</dbReference>
<feature type="domain" description="Response regulatory" evidence="2">
    <location>
        <begin position="6"/>
        <end position="117"/>
    </location>
</feature>
<comment type="caution">
    <text evidence="4">The sequence shown here is derived from an EMBL/GenBank/DDBJ whole genome shotgun (WGS) entry which is preliminary data.</text>
</comment>
<evidence type="ECO:0000259" key="3">
    <source>
        <dbReference type="PROSITE" id="PS50930"/>
    </source>
</evidence>
<dbReference type="InterPro" id="IPR007492">
    <property type="entry name" value="LytTR_DNA-bd_dom"/>
</dbReference>
<accession>A0A937F7T3</accession>
<dbReference type="Pfam" id="PF04397">
    <property type="entry name" value="LytTR"/>
    <property type="match status" value="1"/>
</dbReference>
<dbReference type="GO" id="GO:0003677">
    <property type="term" value="F:DNA binding"/>
    <property type="evidence" value="ECO:0007669"/>
    <property type="project" value="InterPro"/>
</dbReference>